<protein>
    <recommendedName>
        <fullName evidence="4">Lipoprotein</fullName>
    </recommendedName>
</protein>
<dbReference type="RefSeq" id="WP_084311286.1">
    <property type="nucleotide sequence ID" value="NZ_FNIJ01000009.1"/>
</dbReference>
<proteinExistence type="predicted"/>
<keyword evidence="1" id="KW-0732">Signal</keyword>
<evidence type="ECO:0000313" key="2">
    <source>
        <dbReference type="EMBL" id="SDO23895.1"/>
    </source>
</evidence>
<feature type="chain" id="PRO_5017481769" description="Lipoprotein" evidence="1">
    <location>
        <begin position="20"/>
        <end position="126"/>
    </location>
</feature>
<dbReference type="Proteomes" id="UP000242957">
    <property type="component" value="Unassembled WGS sequence"/>
</dbReference>
<keyword evidence="3" id="KW-1185">Reference proteome</keyword>
<dbReference type="PROSITE" id="PS51257">
    <property type="entry name" value="PROKAR_LIPOPROTEIN"/>
    <property type="match status" value="1"/>
</dbReference>
<gene>
    <name evidence="2" type="ORF">SAMN05216193_10954</name>
</gene>
<accession>A0A1H0HXK8</accession>
<organism evidence="2 3">
    <name type="scientific">Pseudomonas jinjuensis</name>
    <dbReference type="NCBI Taxonomy" id="198616"/>
    <lineage>
        <taxon>Bacteria</taxon>
        <taxon>Pseudomonadati</taxon>
        <taxon>Pseudomonadota</taxon>
        <taxon>Gammaproteobacteria</taxon>
        <taxon>Pseudomonadales</taxon>
        <taxon>Pseudomonadaceae</taxon>
        <taxon>Pseudomonas</taxon>
    </lineage>
</organism>
<dbReference type="AlphaFoldDB" id="A0A1H0HXK8"/>
<feature type="signal peptide" evidence="1">
    <location>
        <begin position="1"/>
        <end position="19"/>
    </location>
</feature>
<reference evidence="3" key="1">
    <citation type="submission" date="2016-10" db="EMBL/GenBank/DDBJ databases">
        <authorList>
            <person name="Varghese N."/>
            <person name="Submissions S."/>
        </authorList>
    </citation>
    <scope>NUCLEOTIDE SEQUENCE [LARGE SCALE GENOMIC DNA]</scope>
    <source>
        <strain evidence="3">JCM 21621</strain>
    </source>
</reference>
<evidence type="ECO:0008006" key="4">
    <source>
        <dbReference type="Google" id="ProtNLM"/>
    </source>
</evidence>
<evidence type="ECO:0000313" key="3">
    <source>
        <dbReference type="Proteomes" id="UP000242957"/>
    </source>
</evidence>
<evidence type="ECO:0000256" key="1">
    <source>
        <dbReference type="SAM" id="SignalP"/>
    </source>
</evidence>
<sequence>MKLILGLLSPLLLVGCASVSDVWPVENGMYVVSAAALPVIGGAPKAGEYALHKAQWFCAKRNSRVLLVNPDYQDLTQMSLSGSFYRVGKSYTDDMFKHQRDSLVFKCGPIPSQSPGLTGESPPATT</sequence>
<name>A0A1H0HXK8_9PSED</name>
<dbReference type="EMBL" id="FNIJ01000009">
    <property type="protein sequence ID" value="SDO23895.1"/>
    <property type="molecule type" value="Genomic_DNA"/>
</dbReference>